<evidence type="ECO:0000259" key="4">
    <source>
        <dbReference type="PROSITE" id="PS50842"/>
    </source>
</evidence>
<dbReference type="NCBIfam" id="NF041144">
    <property type="entry name" value="expansin_EXLX1"/>
    <property type="match status" value="1"/>
</dbReference>
<dbReference type="InterPro" id="IPR049818">
    <property type="entry name" value="Expansin_EXLX1-like"/>
</dbReference>
<accession>A0A135LLZ9</accession>
<evidence type="ECO:0000313" key="5">
    <source>
        <dbReference type="EMBL" id="KXG49964.1"/>
    </source>
</evidence>
<dbReference type="PANTHER" id="PTHR31836:SF21">
    <property type="entry name" value="EXPANSIN-LIKE PROTEIN 7"/>
    <property type="match status" value="1"/>
</dbReference>
<organism evidence="5 6">
    <name type="scientific">Penicillium patulum</name>
    <name type="common">Penicillium griseofulvum</name>
    <dbReference type="NCBI Taxonomy" id="5078"/>
    <lineage>
        <taxon>Eukaryota</taxon>
        <taxon>Fungi</taxon>
        <taxon>Dikarya</taxon>
        <taxon>Ascomycota</taxon>
        <taxon>Pezizomycotina</taxon>
        <taxon>Eurotiomycetes</taxon>
        <taxon>Eurotiomycetidae</taxon>
        <taxon>Eurotiales</taxon>
        <taxon>Aspergillaceae</taxon>
        <taxon>Penicillium</taxon>
    </lineage>
</organism>
<dbReference type="GeneID" id="63708945"/>
<proteinExistence type="predicted"/>
<name>A0A135LLZ9_PENPA</name>
<evidence type="ECO:0000313" key="6">
    <source>
        <dbReference type="Proteomes" id="UP000070168"/>
    </source>
</evidence>
<dbReference type="AlphaFoldDB" id="A0A135LLZ9"/>
<feature type="compositionally biased region" description="Low complexity" evidence="2">
    <location>
        <begin position="142"/>
        <end position="163"/>
    </location>
</feature>
<dbReference type="EMBL" id="LHQR01000048">
    <property type="protein sequence ID" value="KXG49964.1"/>
    <property type="molecule type" value="Genomic_DNA"/>
</dbReference>
<dbReference type="InterPro" id="IPR036908">
    <property type="entry name" value="RlpA-like_sf"/>
</dbReference>
<feature type="chain" id="PRO_5007800652" evidence="3">
    <location>
        <begin position="21"/>
        <end position="362"/>
    </location>
</feature>
<keyword evidence="6" id="KW-1185">Reference proteome</keyword>
<dbReference type="RefSeq" id="XP_040648500.1">
    <property type="nucleotide sequence ID" value="XM_040793645.1"/>
</dbReference>
<evidence type="ECO:0000256" key="1">
    <source>
        <dbReference type="ARBA" id="ARBA00022729"/>
    </source>
</evidence>
<dbReference type="InterPro" id="IPR007112">
    <property type="entry name" value="Expansin/allergen_DPBB_dom"/>
</dbReference>
<feature type="compositionally biased region" description="Low complexity" evidence="2">
    <location>
        <begin position="118"/>
        <end position="133"/>
    </location>
</feature>
<dbReference type="Gene3D" id="2.40.40.10">
    <property type="entry name" value="RlpA-like domain"/>
    <property type="match status" value="1"/>
</dbReference>
<dbReference type="SUPFAM" id="SSF49590">
    <property type="entry name" value="PHL pollen allergen"/>
    <property type="match status" value="1"/>
</dbReference>
<dbReference type="STRING" id="5078.A0A135LLZ9"/>
<dbReference type="OrthoDB" id="406505at2759"/>
<dbReference type="PANTHER" id="PTHR31836">
    <property type="match status" value="1"/>
</dbReference>
<evidence type="ECO:0000256" key="3">
    <source>
        <dbReference type="SAM" id="SignalP"/>
    </source>
</evidence>
<comment type="caution">
    <text evidence="5">The sequence shown here is derived from an EMBL/GenBank/DDBJ whole genome shotgun (WGS) entry which is preliminary data.</text>
</comment>
<dbReference type="OMA" id="IIQTTWS"/>
<dbReference type="InterPro" id="IPR051477">
    <property type="entry name" value="Expansin_CellWall"/>
</dbReference>
<dbReference type="InterPro" id="IPR036749">
    <property type="entry name" value="Expansin_CBD_sf"/>
</dbReference>
<feature type="signal peptide" evidence="3">
    <location>
        <begin position="1"/>
        <end position="20"/>
    </location>
</feature>
<reference evidence="5 6" key="1">
    <citation type="journal article" date="2016" name="BMC Genomics">
        <title>Genome sequencing and secondary metabolism of the postharvest pathogen Penicillium griseofulvum.</title>
        <authorList>
            <person name="Banani H."/>
            <person name="Marcet-Houben M."/>
            <person name="Ballester A.R."/>
            <person name="Abbruscato P."/>
            <person name="Gonzalez-Candelas L."/>
            <person name="Gabaldon T."/>
            <person name="Spadaro D."/>
        </authorList>
    </citation>
    <scope>NUCLEOTIDE SEQUENCE [LARGE SCALE GENOMIC DNA]</scope>
    <source>
        <strain evidence="5 6">PG3</strain>
    </source>
</reference>
<feature type="domain" description="Expansin-like EG45" evidence="4">
    <location>
        <begin position="174"/>
        <end position="271"/>
    </location>
</feature>
<protein>
    <submittedName>
        <fullName evidence="5">Barwin-related endoglucanase</fullName>
    </submittedName>
</protein>
<dbReference type="SUPFAM" id="SSF50685">
    <property type="entry name" value="Barwin-like endoglucanases"/>
    <property type="match status" value="1"/>
</dbReference>
<keyword evidence="1 3" id="KW-0732">Signal</keyword>
<dbReference type="CDD" id="cd22271">
    <property type="entry name" value="DPBB_EXP_N-like"/>
    <property type="match status" value="1"/>
</dbReference>
<dbReference type="Gene3D" id="2.60.40.760">
    <property type="entry name" value="Expansin, cellulose-binding-like domain"/>
    <property type="match status" value="1"/>
</dbReference>
<sequence>MKYLRLASVAALVSAATVSAGPLGIREDNGYCPKGYTMSVYYKTIYPSTTSVQSTVSSSSTTAAVVSTTTQSTVSASTTSTAETKVDTTAPAVVLPTTSLETLPVQPTTVVKAPAEQTTTKTAVEAPTTKAAVQAPKETVEAPTTTKSATSPASTKSPSTAPSNGTPGKATFYGGNVGGGTCSFSGYTLPSHLFGAALSLQRWDDAANCGACVSVTGPKGNSIKAMIVDQCPECESNHLDLFQNAFAELSDISAGIIQTTWSYVSCDLDGPLKLKNKEGTSAYWFSMQVVNANEAVASLEVSTDGGSTWHGTTRQYYNFFENSAGFGTSTVDVRITGASGKSVVVKNVGVSSGNEVTATTNL</sequence>
<gene>
    <name evidence="5" type="ORF">PGRI_059320</name>
</gene>
<evidence type="ECO:0000256" key="2">
    <source>
        <dbReference type="SAM" id="MobiDB-lite"/>
    </source>
</evidence>
<dbReference type="Proteomes" id="UP000070168">
    <property type="component" value="Unassembled WGS sequence"/>
</dbReference>
<feature type="region of interest" description="Disordered" evidence="2">
    <location>
        <begin position="114"/>
        <end position="167"/>
    </location>
</feature>
<dbReference type="PROSITE" id="PS50842">
    <property type="entry name" value="EXPANSIN_EG45"/>
    <property type="match status" value="1"/>
</dbReference>